<name>A0A6B9FMK5_9HYPH</name>
<evidence type="ECO:0000313" key="3">
    <source>
        <dbReference type="Proteomes" id="UP000012488"/>
    </source>
</evidence>
<protein>
    <submittedName>
        <fullName evidence="2">Uncharacterized protein</fullName>
    </submittedName>
</protein>
<dbReference type="RefSeq" id="WP_158169018.1">
    <property type="nucleotide sequence ID" value="NZ_CP043538.1"/>
</dbReference>
<feature type="compositionally biased region" description="Pro residues" evidence="1">
    <location>
        <begin position="94"/>
        <end position="103"/>
    </location>
</feature>
<feature type="region of interest" description="Disordered" evidence="1">
    <location>
        <begin position="54"/>
        <end position="103"/>
    </location>
</feature>
<reference evidence="2 3" key="1">
    <citation type="journal article" date="2012" name="Genet. Mol. Biol.">
        <title>Analysis of 16S rRNA and mxaF genes revealing insights into Methylobacterium niche-specific plant association.</title>
        <authorList>
            <person name="Dourado M.N."/>
            <person name="Andreote F.D."/>
            <person name="Dini-Andreote F."/>
            <person name="Conti R."/>
            <person name="Araujo J.M."/>
            <person name="Araujo W.L."/>
        </authorList>
    </citation>
    <scope>NUCLEOTIDE SEQUENCE [LARGE SCALE GENOMIC DNA]</scope>
    <source>
        <strain evidence="2 3">SR1.6/6</strain>
    </source>
</reference>
<sequence length="103" mass="11088">MIDVEITRAQIARAPRSEISGILSCVYGALAAGEITEDEAAVLEAAGNLRRSLPPAPLPLEKLSDRARERRQASRADGAGPHPVDFHQLSPNSSPRPRPVFSH</sequence>
<proteinExistence type="predicted"/>
<dbReference type="KEGG" id="mmes:MMSR116_18375"/>
<dbReference type="Proteomes" id="UP000012488">
    <property type="component" value="Chromosome"/>
</dbReference>
<accession>A0A6B9FMK5</accession>
<evidence type="ECO:0000313" key="2">
    <source>
        <dbReference type="EMBL" id="QGY03637.1"/>
    </source>
</evidence>
<feature type="compositionally biased region" description="Basic and acidic residues" evidence="1">
    <location>
        <begin position="62"/>
        <end position="74"/>
    </location>
</feature>
<reference evidence="2 3" key="2">
    <citation type="journal article" date="2013" name="Genome Announc.">
        <title>Draft Genome Sequence of Methylobacterium mesophilicum Strain SR1.6/6, Isolated from Citrus sinensis.</title>
        <authorList>
            <person name="Marinho Almeida D."/>
            <person name="Dini-Andreote F."/>
            <person name="Camargo Neves A.A."/>
            <person name="Juca Ramos R.T."/>
            <person name="Andreote F.D."/>
            <person name="Carneiro A.R."/>
            <person name="Oliveira de Souza Lima A."/>
            <person name="Caracciolo Gomes de Sa P.H."/>
            <person name="Ribeiro Barbosa M.S."/>
            <person name="Araujo W.L."/>
            <person name="Silva A."/>
        </authorList>
    </citation>
    <scope>NUCLEOTIDE SEQUENCE [LARGE SCALE GENOMIC DNA]</scope>
    <source>
        <strain evidence="2 3">SR1.6/6</strain>
    </source>
</reference>
<organism evidence="2 3">
    <name type="scientific">Methylobacterium mesophilicum SR1.6/6</name>
    <dbReference type="NCBI Taxonomy" id="908290"/>
    <lineage>
        <taxon>Bacteria</taxon>
        <taxon>Pseudomonadati</taxon>
        <taxon>Pseudomonadota</taxon>
        <taxon>Alphaproteobacteria</taxon>
        <taxon>Hyphomicrobiales</taxon>
        <taxon>Methylobacteriaceae</taxon>
        <taxon>Methylobacterium</taxon>
    </lineage>
</organism>
<gene>
    <name evidence="2" type="ORF">MMSR116_18375</name>
</gene>
<dbReference type="EMBL" id="CP043538">
    <property type="protein sequence ID" value="QGY03637.1"/>
    <property type="molecule type" value="Genomic_DNA"/>
</dbReference>
<evidence type="ECO:0000256" key="1">
    <source>
        <dbReference type="SAM" id="MobiDB-lite"/>
    </source>
</evidence>
<dbReference type="AlphaFoldDB" id="A0A6B9FMK5"/>